<dbReference type="OrthoDB" id="9815825at2"/>
<evidence type="ECO:0000313" key="3">
    <source>
        <dbReference type="Proteomes" id="UP000474104"/>
    </source>
</evidence>
<dbReference type="SUPFAM" id="SSF51735">
    <property type="entry name" value="NAD(P)-binding Rossmann-fold domains"/>
    <property type="match status" value="1"/>
</dbReference>
<comment type="caution">
    <text evidence="2">The sequence shown here is derived from an EMBL/GenBank/DDBJ whole genome shotgun (WGS) entry which is preliminary data.</text>
</comment>
<dbReference type="InterPro" id="IPR051450">
    <property type="entry name" value="Gfo/Idh/MocA_Oxidoreductases"/>
</dbReference>
<dbReference type="AlphaFoldDB" id="A0A9X5C6U2"/>
<gene>
    <name evidence="2" type="ORF">FMM80_09140</name>
</gene>
<dbReference type="InterPro" id="IPR000683">
    <property type="entry name" value="Gfo/Idh/MocA-like_OxRdtase_N"/>
</dbReference>
<evidence type="ECO:0000259" key="1">
    <source>
        <dbReference type="Pfam" id="PF01408"/>
    </source>
</evidence>
<dbReference type="GO" id="GO:0000166">
    <property type="term" value="F:nucleotide binding"/>
    <property type="evidence" value="ECO:0007669"/>
    <property type="project" value="InterPro"/>
</dbReference>
<accession>A0A9X5C6U2</accession>
<protein>
    <submittedName>
        <fullName evidence="2">Gfo/Idh/MocA family oxidoreductase</fullName>
    </submittedName>
</protein>
<sequence length="307" mass="36088">MRVLFIGLGSIAKRHISNLKEMFGREISITVLRSGNNLVLEDAIIFLIAHICYDSSELEQEYDAVFVTNPTSQHYNTLLKYKRLSNCFFVEKPVFLTGKEELKLFKDDRKVYYVACPIRYTNVIQYIKKNIDFSYVYSMRCISSSYLPDWRTGIDYRQSYSASKALGGGVSIDLIHEWDYIDYLIGEPLDVKYIATKKSDLEIDSDDIAVYIAEYEDKVVEIHLDYFGRVPIRRIELFTHDDTIVVDLINQKIEWLRQKKIIKLFQDRDEYQRRELTHFFDIVKGKCDNDNTLEKACKILQRARGEE</sequence>
<feature type="domain" description="Gfo/Idh/MocA-like oxidoreductase N-terminal" evidence="1">
    <location>
        <begin position="1"/>
        <end position="100"/>
    </location>
</feature>
<dbReference type="PANTHER" id="PTHR43377:SF1">
    <property type="entry name" value="BILIVERDIN REDUCTASE A"/>
    <property type="match status" value="1"/>
</dbReference>
<dbReference type="RefSeq" id="WP_004072491.1">
    <property type="nucleotide sequence ID" value="NZ_VIRB01000059.1"/>
</dbReference>
<dbReference type="Gene3D" id="3.30.360.10">
    <property type="entry name" value="Dihydrodipicolinate Reductase, domain 2"/>
    <property type="match status" value="1"/>
</dbReference>
<reference evidence="2 3" key="1">
    <citation type="submission" date="2019-07" db="EMBL/GenBank/DDBJ databases">
        <title>Draft genome sequences of 15 bacterial species constituting the stable defined intestinal microbiota of the GM15 gnotobiotic mouse model.</title>
        <authorList>
            <person name="Elie C."/>
            <person name="Mathieu A."/>
            <person name="Saliou A."/>
            <person name="Darnaud M."/>
            <person name="Leulier F."/>
            <person name="Tamellini A."/>
        </authorList>
    </citation>
    <scope>NUCLEOTIDE SEQUENCE [LARGE SCALE GENOMIC DNA]</scope>
    <source>
        <strain evidence="3">ASF 502</strain>
    </source>
</reference>
<evidence type="ECO:0000313" key="2">
    <source>
        <dbReference type="EMBL" id="NDO68836.1"/>
    </source>
</evidence>
<proteinExistence type="predicted"/>
<dbReference type="EMBL" id="VIRB01000059">
    <property type="protein sequence ID" value="NDO68836.1"/>
    <property type="molecule type" value="Genomic_DNA"/>
</dbReference>
<dbReference type="Gene3D" id="3.40.50.720">
    <property type="entry name" value="NAD(P)-binding Rossmann-like Domain"/>
    <property type="match status" value="1"/>
</dbReference>
<dbReference type="InterPro" id="IPR036291">
    <property type="entry name" value="NAD(P)-bd_dom_sf"/>
</dbReference>
<dbReference type="SUPFAM" id="SSF55347">
    <property type="entry name" value="Glyceraldehyde-3-phosphate dehydrogenase-like, C-terminal domain"/>
    <property type="match status" value="1"/>
</dbReference>
<dbReference type="PANTHER" id="PTHR43377">
    <property type="entry name" value="BILIVERDIN REDUCTASE A"/>
    <property type="match status" value="1"/>
</dbReference>
<organism evidence="2 3">
    <name type="scientific">Schaedlerella arabinosiphila</name>
    <dbReference type="NCBI Taxonomy" id="2044587"/>
    <lineage>
        <taxon>Bacteria</taxon>
        <taxon>Bacillati</taxon>
        <taxon>Bacillota</taxon>
        <taxon>Clostridia</taxon>
        <taxon>Lachnospirales</taxon>
        <taxon>Lachnospiraceae</taxon>
        <taxon>Schaedlerella</taxon>
    </lineage>
</organism>
<dbReference type="Pfam" id="PF01408">
    <property type="entry name" value="GFO_IDH_MocA"/>
    <property type="match status" value="1"/>
</dbReference>
<name>A0A9X5C6U2_9FIRM</name>
<dbReference type="Proteomes" id="UP000474104">
    <property type="component" value="Unassembled WGS sequence"/>
</dbReference>